<evidence type="ECO:0000256" key="8">
    <source>
        <dbReference type="SAM" id="SignalP"/>
    </source>
</evidence>
<evidence type="ECO:0000256" key="4">
    <source>
        <dbReference type="ARBA" id="ARBA00022452"/>
    </source>
</evidence>
<dbReference type="PANTHER" id="PTHR30026">
    <property type="entry name" value="OUTER MEMBRANE PROTEIN TOLC"/>
    <property type="match status" value="1"/>
</dbReference>
<keyword evidence="10" id="KW-1185">Reference proteome</keyword>
<protein>
    <submittedName>
        <fullName evidence="9">TolC family outer membrane protein</fullName>
    </submittedName>
</protein>
<dbReference type="AlphaFoldDB" id="A0A6N6VH06"/>
<dbReference type="GO" id="GO:0015288">
    <property type="term" value="F:porin activity"/>
    <property type="evidence" value="ECO:0007669"/>
    <property type="project" value="TreeGrafter"/>
</dbReference>
<organism evidence="9 10">
    <name type="scientific">Parvibaculum sedimenti</name>
    <dbReference type="NCBI Taxonomy" id="2608632"/>
    <lineage>
        <taxon>Bacteria</taxon>
        <taxon>Pseudomonadati</taxon>
        <taxon>Pseudomonadota</taxon>
        <taxon>Alphaproteobacteria</taxon>
        <taxon>Hyphomicrobiales</taxon>
        <taxon>Parvibaculaceae</taxon>
        <taxon>Parvibaculum</taxon>
    </lineage>
</organism>
<comment type="caution">
    <text evidence="9">The sequence shown here is derived from an EMBL/GenBank/DDBJ whole genome shotgun (WGS) entry which is preliminary data.</text>
</comment>
<dbReference type="GO" id="GO:1990281">
    <property type="term" value="C:efflux pump complex"/>
    <property type="evidence" value="ECO:0007669"/>
    <property type="project" value="TreeGrafter"/>
</dbReference>
<dbReference type="RefSeq" id="WP_152216427.1">
    <property type="nucleotide sequence ID" value="NZ_WESC01000009.1"/>
</dbReference>
<dbReference type="InterPro" id="IPR051906">
    <property type="entry name" value="TolC-like"/>
</dbReference>
<evidence type="ECO:0000256" key="6">
    <source>
        <dbReference type="ARBA" id="ARBA00023136"/>
    </source>
</evidence>
<keyword evidence="7" id="KW-0998">Cell outer membrane</keyword>
<keyword evidence="4" id="KW-1134">Transmembrane beta strand</keyword>
<dbReference type="EMBL" id="WESC01000009">
    <property type="protein sequence ID" value="KAB7739618.1"/>
    <property type="molecule type" value="Genomic_DNA"/>
</dbReference>
<dbReference type="Gene3D" id="1.20.1600.10">
    <property type="entry name" value="Outer membrane efflux proteins (OEP)"/>
    <property type="match status" value="1"/>
</dbReference>
<dbReference type="InterPro" id="IPR010130">
    <property type="entry name" value="T1SS_OMP_TolC"/>
</dbReference>
<evidence type="ECO:0000256" key="5">
    <source>
        <dbReference type="ARBA" id="ARBA00022692"/>
    </source>
</evidence>
<dbReference type="InterPro" id="IPR003423">
    <property type="entry name" value="OMP_efflux"/>
</dbReference>
<dbReference type="Proteomes" id="UP000468901">
    <property type="component" value="Unassembled WGS sequence"/>
</dbReference>
<feature type="chain" id="PRO_5026956553" evidence="8">
    <location>
        <begin position="32"/>
        <end position="473"/>
    </location>
</feature>
<dbReference type="PANTHER" id="PTHR30026:SF22">
    <property type="entry name" value="OUTER MEMBRANE EFFLUX PROTEIN"/>
    <property type="match status" value="1"/>
</dbReference>
<keyword evidence="6" id="KW-0472">Membrane</keyword>
<evidence type="ECO:0000256" key="1">
    <source>
        <dbReference type="ARBA" id="ARBA00004442"/>
    </source>
</evidence>
<evidence type="ECO:0000256" key="3">
    <source>
        <dbReference type="ARBA" id="ARBA00022448"/>
    </source>
</evidence>
<evidence type="ECO:0000313" key="9">
    <source>
        <dbReference type="EMBL" id="KAB7739618.1"/>
    </source>
</evidence>
<evidence type="ECO:0000256" key="7">
    <source>
        <dbReference type="ARBA" id="ARBA00023237"/>
    </source>
</evidence>
<comment type="subcellular location">
    <subcellularLocation>
        <location evidence="1">Cell outer membrane</location>
    </subcellularLocation>
</comment>
<reference evidence="9 10" key="1">
    <citation type="submission" date="2019-09" db="EMBL/GenBank/DDBJ databases">
        <title>Parvibaculum sedimenti sp. nov., isolated from sediment.</title>
        <authorList>
            <person name="Wang Y."/>
        </authorList>
    </citation>
    <scope>NUCLEOTIDE SEQUENCE [LARGE SCALE GENOMIC DNA]</scope>
    <source>
        <strain evidence="9 10">HXT-9</strain>
    </source>
</reference>
<gene>
    <name evidence="9" type="ORF">F2P47_11075</name>
</gene>
<dbReference type="Pfam" id="PF02321">
    <property type="entry name" value="OEP"/>
    <property type="match status" value="2"/>
</dbReference>
<dbReference type="GO" id="GO:0009279">
    <property type="term" value="C:cell outer membrane"/>
    <property type="evidence" value="ECO:0007669"/>
    <property type="project" value="UniProtKB-SubCell"/>
</dbReference>
<comment type="similarity">
    <text evidence="2">Belongs to the outer membrane factor (OMF) (TC 1.B.17) family.</text>
</comment>
<keyword evidence="8" id="KW-0732">Signal</keyword>
<accession>A0A6N6VH06</accession>
<name>A0A6N6VH06_9HYPH</name>
<evidence type="ECO:0000256" key="2">
    <source>
        <dbReference type="ARBA" id="ARBA00007613"/>
    </source>
</evidence>
<proteinExistence type="inferred from homology"/>
<dbReference type="NCBIfam" id="TIGR01844">
    <property type="entry name" value="type_I_sec_TolC"/>
    <property type="match status" value="1"/>
</dbReference>
<dbReference type="GO" id="GO:0015562">
    <property type="term" value="F:efflux transmembrane transporter activity"/>
    <property type="evidence" value="ECO:0007669"/>
    <property type="project" value="InterPro"/>
</dbReference>
<keyword evidence="5" id="KW-0812">Transmembrane</keyword>
<feature type="signal peptide" evidence="8">
    <location>
        <begin position="1"/>
        <end position="31"/>
    </location>
</feature>
<sequence length="473" mass="50286">MKRSFGASVKLMALGGVSALALTMLAPVASAENLVDALSAAYQSNPDLQAQRAQQRATDEQVPQALAGWRPTLTAQGTYAATRSRANLKTPAGASLSANSRPLTGSVTLSQNLFAGGRTVNATAQAEHVVEAGQNSLLSAEQTTLLNAVAAYMDVIRDQGVVDLNKSNVQVLKRQLEATQDRFRVGELTRTDVAQSEARLSGSKTSLRQAEAQLTASRASYEKIVGHAPADLAKPAPAANLPQSEDQARAYAERNNPDLKAARASEAASRSAVSVAKGGLLPTFDVQAQYQYARDPSSSALSSTAVRSSDESSIMGVLTIPLYQSGSEYSKVRAAKEQASAALMQIASVQRLVDEAVRDAWEQLNAARSNIVSSQEQVKANEIALEGVKQEEQVGSQTTLDVLNAEQELLNARVTLVSAERDEVVAAYNLLAATGQLTARQLQLPVKYYDPKVNADDVRDKWIGFGTASDEGQ</sequence>
<keyword evidence="3" id="KW-0813">Transport</keyword>
<evidence type="ECO:0000313" key="10">
    <source>
        <dbReference type="Proteomes" id="UP000468901"/>
    </source>
</evidence>
<dbReference type="SUPFAM" id="SSF56954">
    <property type="entry name" value="Outer membrane efflux proteins (OEP)"/>
    <property type="match status" value="1"/>
</dbReference>